<evidence type="ECO:0000313" key="3">
    <source>
        <dbReference type="Proteomes" id="UP001633002"/>
    </source>
</evidence>
<feature type="region of interest" description="Disordered" evidence="1">
    <location>
        <begin position="1"/>
        <end position="88"/>
    </location>
</feature>
<keyword evidence="3" id="KW-1185">Reference proteome</keyword>
<sequence>MSTRGKSPEETRRGGIQDPHPQGNSKRNQPLSVDAPPRRKSPPKAQRETQSTKASTPKDHQGKKLIYLSDQTCNEDELEEGSEEEEVRRQYQHFLSEKAQERAVEDQRKLKGIAEESDETKAGYVDQDPQNGRKFLGREEST</sequence>
<proteinExistence type="predicted"/>
<feature type="compositionally biased region" description="Basic and acidic residues" evidence="1">
    <location>
        <begin position="100"/>
        <end position="114"/>
    </location>
</feature>
<evidence type="ECO:0000313" key="2">
    <source>
        <dbReference type="EMBL" id="KAL3689168.1"/>
    </source>
</evidence>
<protein>
    <submittedName>
        <fullName evidence="2">Uncharacterized protein</fullName>
    </submittedName>
</protein>
<reference evidence="2 3" key="1">
    <citation type="submission" date="2024-09" db="EMBL/GenBank/DDBJ databases">
        <title>Chromosome-scale assembly of Riccia sorocarpa.</title>
        <authorList>
            <person name="Paukszto L."/>
        </authorList>
    </citation>
    <scope>NUCLEOTIDE SEQUENCE [LARGE SCALE GENOMIC DNA]</scope>
    <source>
        <strain evidence="2">LP-2024</strain>
        <tissue evidence="2">Aerial parts of the thallus</tissue>
    </source>
</reference>
<gene>
    <name evidence="2" type="ORF">R1sor_015477</name>
</gene>
<evidence type="ECO:0000256" key="1">
    <source>
        <dbReference type="SAM" id="MobiDB-lite"/>
    </source>
</evidence>
<dbReference type="EMBL" id="JBJQOH010000004">
    <property type="protein sequence ID" value="KAL3689168.1"/>
    <property type="molecule type" value="Genomic_DNA"/>
</dbReference>
<organism evidence="2 3">
    <name type="scientific">Riccia sorocarpa</name>
    <dbReference type="NCBI Taxonomy" id="122646"/>
    <lineage>
        <taxon>Eukaryota</taxon>
        <taxon>Viridiplantae</taxon>
        <taxon>Streptophyta</taxon>
        <taxon>Embryophyta</taxon>
        <taxon>Marchantiophyta</taxon>
        <taxon>Marchantiopsida</taxon>
        <taxon>Marchantiidae</taxon>
        <taxon>Marchantiales</taxon>
        <taxon>Ricciaceae</taxon>
        <taxon>Riccia</taxon>
    </lineage>
</organism>
<dbReference type="AlphaFoldDB" id="A0ABD3HCS2"/>
<feature type="region of interest" description="Disordered" evidence="1">
    <location>
        <begin position="100"/>
        <end position="142"/>
    </location>
</feature>
<comment type="caution">
    <text evidence="2">The sequence shown here is derived from an EMBL/GenBank/DDBJ whole genome shotgun (WGS) entry which is preliminary data.</text>
</comment>
<accession>A0ABD3HCS2</accession>
<feature type="compositionally biased region" description="Polar residues" evidence="1">
    <location>
        <begin position="22"/>
        <end position="31"/>
    </location>
</feature>
<feature type="compositionally biased region" description="Basic and acidic residues" evidence="1">
    <location>
        <begin position="1"/>
        <end position="15"/>
    </location>
</feature>
<name>A0ABD3HCS2_9MARC</name>
<feature type="compositionally biased region" description="Acidic residues" evidence="1">
    <location>
        <begin position="73"/>
        <end position="85"/>
    </location>
</feature>
<dbReference type="Proteomes" id="UP001633002">
    <property type="component" value="Unassembled WGS sequence"/>
</dbReference>